<feature type="compositionally biased region" description="Basic and acidic residues" evidence="1">
    <location>
        <begin position="281"/>
        <end position="295"/>
    </location>
</feature>
<proteinExistence type="predicted"/>
<feature type="region of interest" description="Disordered" evidence="1">
    <location>
        <begin position="100"/>
        <end position="134"/>
    </location>
</feature>
<gene>
    <name evidence="2" type="ORF">F2P81_007995</name>
</gene>
<feature type="compositionally biased region" description="Basic and acidic residues" evidence="1">
    <location>
        <begin position="254"/>
        <end position="273"/>
    </location>
</feature>
<feature type="region of interest" description="Disordered" evidence="1">
    <location>
        <begin position="623"/>
        <end position="670"/>
    </location>
</feature>
<feature type="region of interest" description="Disordered" evidence="1">
    <location>
        <begin position="38"/>
        <end position="58"/>
    </location>
</feature>
<feature type="compositionally biased region" description="Polar residues" evidence="1">
    <location>
        <begin position="124"/>
        <end position="134"/>
    </location>
</feature>
<protein>
    <submittedName>
        <fullName evidence="2">Uncharacterized protein</fullName>
    </submittedName>
</protein>
<reference evidence="2 3" key="1">
    <citation type="submission" date="2019-06" db="EMBL/GenBank/DDBJ databases">
        <title>Draft genomes of female and male turbot (Scophthalmus maximus).</title>
        <authorList>
            <person name="Xu H."/>
            <person name="Xu X.-W."/>
            <person name="Shao C."/>
            <person name="Chen S."/>
        </authorList>
    </citation>
    <scope>NUCLEOTIDE SEQUENCE [LARGE SCALE GENOMIC DNA]</scope>
    <source>
        <strain evidence="2">Ysfricsl-2016a</strain>
        <tissue evidence="2">Blood</tissue>
    </source>
</reference>
<feature type="compositionally biased region" description="Polar residues" evidence="1">
    <location>
        <begin position="405"/>
        <end position="447"/>
    </location>
</feature>
<feature type="compositionally biased region" description="Basic and acidic residues" evidence="1">
    <location>
        <begin position="335"/>
        <end position="348"/>
    </location>
</feature>
<feature type="compositionally biased region" description="Polar residues" evidence="1">
    <location>
        <begin position="480"/>
        <end position="491"/>
    </location>
</feature>
<feature type="compositionally biased region" description="Acidic residues" evidence="1">
    <location>
        <begin position="627"/>
        <end position="653"/>
    </location>
</feature>
<organism evidence="2 3">
    <name type="scientific">Scophthalmus maximus</name>
    <name type="common">Turbot</name>
    <name type="synonym">Psetta maxima</name>
    <dbReference type="NCBI Taxonomy" id="52904"/>
    <lineage>
        <taxon>Eukaryota</taxon>
        <taxon>Metazoa</taxon>
        <taxon>Chordata</taxon>
        <taxon>Craniata</taxon>
        <taxon>Vertebrata</taxon>
        <taxon>Euteleostomi</taxon>
        <taxon>Actinopterygii</taxon>
        <taxon>Neopterygii</taxon>
        <taxon>Teleostei</taxon>
        <taxon>Neoteleostei</taxon>
        <taxon>Acanthomorphata</taxon>
        <taxon>Carangaria</taxon>
        <taxon>Pleuronectiformes</taxon>
        <taxon>Pleuronectoidei</taxon>
        <taxon>Scophthalmidae</taxon>
        <taxon>Scophthalmus</taxon>
    </lineage>
</organism>
<dbReference type="Proteomes" id="UP000438429">
    <property type="component" value="Unassembled WGS sequence"/>
</dbReference>
<name>A0A6A4T700_SCOMX</name>
<comment type="caution">
    <text evidence="2">The sequence shown here is derived from an EMBL/GenBank/DDBJ whole genome shotgun (WGS) entry which is preliminary data.</text>
</comment>
<feature type="region of interest" description="Disordered" evidence="1">
    <location>
        <begin position="237"/>
        <end position="348"/>
    </location>
</feature>
<evidence type="ECO:0000313" key="2">
    <source>
        <dbReference type="EMBL" id="KAF0039760.1"/>
    </source>
</evidence>
<feature type="region of interest" description="Disordered" evidence="1">
    <location>
        <begin position="376"/>
        <end position="494"/>
    </location>
</feature>
<feature type="compositionally biased region" description="Polar residues" evidence="1">
    <location>
        <begin position="296"/>
        <end position="316"/>
    </location>
</feature>
<sequence>MSQSHNPADTQGLLQSMLQRLRLQPGRDGQPILLSPVAASAWKPDGEGQASNSQKVNGSEFGSNGIPFKEFGTFAVDSNSVIKGGEIRLARDGCGMDKGLISFPSQKDNPDKDPAKSRVLGEATSPQITPTGTGQLFPAKSLKGADISVFEETDGQRVTFGSSAMTRHITGNKDAVTNSGKNQIQDHGKDQRFTPKVYMWSLMPTDANDDTGTQENKLLHVGNGGFEALAQSKDMQFVASRQSTTNSSSRRKQRPSENKTKRWTQKIKERWMDRTGSSGKKGKDDGGRVDQKNEQGTEISSQKQLPTAENLINTSNKGEERTLPSLDSSETPPTHTEESTMEERVRSSGDFEFGLGSFSLLEEIVTGQEWAKFLNPNRPAASANERVPEEPPSQLKSPPNPYDSGKSSLILNQQGAGNNQWSFMGTGSSPVSDFSTSQISHDASTPVTMEVSEGKQQQYVHRLADQSEPMEEWQPGESGQGQQRRPPSSVQPAHILENAALRRALFNRKRQHQAAERDERLHKETMAEGKEACRGVSISSLSITRSHVMEETGESQHDVVMPLHTLYSPPPPPSPCFKPFASAPRGVLKHSISVDSESSMETLTKRRRVEENRRVHFSEEVVSIDPPELDMDATDSEEDSGAEEDSVIEEECEVEHAEAEEVASARRPTLPAWIQALKRRNTGRKYR</sequence>
<evidence type="ECO:0000313" key="3">
    <source>
        <dbReference type="Proteomes" id="UP000438429"/>
    </source>
</evidence>
<feature type="region of interest" description="Disordered" evidence="1">
    <location>
        <begin position="506"/>
        <end position="536"/>
    </location>
</feature>
<dbReference type="AlphaFoldDB" id="A0A6A4T700"/>
<accession>A0A6A4T700</accession>
<feature type="compositionally biased region" description="Polar residues" evidence="1">
    <location>
        <begin position="49"/>
        <end position="58"/>
    </location>
</feature>
<dbReference type="EMBL" id="VEVO01000007">
    <property type="protein sequence ID" value="KAF0039760.1"/>
    <property type="molecule type" value="Genomic_DNA"/>
</dbReference>
<dbReference type="OrthoDB" id="8960114at2759"/>
<feature type="compositionally biased region" description="Basic and acidic residues" evidence="1">
    <location>
        <begin position="513"/>
        <end position="533"/>
    </location>
</feature>
<evidence type="ECO:0000256" key="1">
    <source>
        <dbReference type="SAM" id="MobiDB-lite"/>
    </source>
</evidence>